<keyword evidence="2" id="KW-0547">Nucleotide-binding</keyword>
<dbReference type="Proteomes" id="UP000811399">
    <property type="component" value="Unassembled WGS sequence"/>
</dbReference>
<feature type="domain" description="6-hydroxymethylpterin diphosphokinase MptE-like" evidence="5">
    <location>
        <begin position="192"/>
        <end position="359"/>
    </location>
</feature>
<dbReference type="EMBL" id="VJYU01000004">
    <property type="protein sequence ID" value="MBS4240485.1"/>
    <property type="molecule type" value="Genomic_DNA"/>
</dbReference>
<evidence type="ECO:0000256" key="2">
    <source>
        <dbReference type="ARBA" id="ARBA00022741"/>
    </source>
</evidence>
<evidence type="ECO:0000256" key="3">
    <source>
        <dbReference type="ARBA" id="ARBA00022777"/>
    </source>
</evidence>
<accession>A0ABS5P1C4</accession>
<sequence length="610" mass="69658">MFLEKNLSALNSSVFSELSLKIVSYLQGNEKSQLSKNGGGLAYEEGEKEQLFSEIKTQSLRYPFICLFGIGDGELIKRLIPSYSLIIVLEENLDFFISAFSRFDFSEDFKQGRVIFVDTSSEKLELYLTMLFSTKPYYQYLSLFELFMNGQYYQHFYLEKAKAVHRLCESAIFTTLSTLGVWARDILFSVYENFLSNVPLMLENIPIARLIEERKNKFENAIVISAGPSLSKQLPLLKKVQENAVLFCADGALNVVLEQGIEPDYILNTDISDFAKAFLHQIPAKSLIINGYSTHPKTLESLKGKNLSVVLGTKDGICQYNFFKDFGFVELGGNVSHFAYALALELGFKNIIMLGQDLSLDFNGNSHAKGYALGENFETEADIKYFKVKAYKGLGEVTTHITWDYYRKDLERLFLLNKDKATFINSTEGGAFIKFSKELSFEESAKMLTTKKPNFSLTKPITQNKAKKILSKFNAKVKADFRKSQGMLEGAKELLNALNTILESKKTLPLNFLQKVKKMIDEFDGKLEEDEFLNDGKLEEDEFLNDGKLGFVFYKKGELICEVLKAKIEDESLFHLYYINAYKEWLGFFIENLERKIQILNKGLENSLRE</sequence>
<evidence type="ECO:0000313" key="6">
    <source>
        <dbReference type="EMBL" id="MBS4240485.1"/>
    </source>
</evidence>
<keyword evidence="4" id="KW-0067">ATP-binding</keyword>
<evidence type="ECO:0000256" key="4">
    <source>
        <dbReference type="ARBA" id="ARBA00022840"/>
    </source>
</evidence>
<gene>
    <name evidence="6" type="ORF">CVU5213_01880</name>
</gene>
<organism evidence="6 7">
    <name type="scientific">Campylobacter vulpis</name>
    <dbReference type="NCBI Taxonomy" id="1655500"/>
    <lineage>
        <taxon>Bacteria</taxon>
        <taxon>Pseudomonadati</taxon>
        <taxon>Campylobacterota</taxon>
        <taxon>Epsilonproteobacteria</taxon>
        <taxon>Campylobacterales</taxon>
        <taxon>Campylobacteraceae</taxon>
        <taxon>Campylobacter</taxon>
    </lineage>
</organism>
<dbReference type="PANTHER" id="PTHR41786:SF1">
    <property type="entry name" value="6-HYDROXYMETHYLPTERIN DIPHOSPHOKINASE MPTE-LIKE DOMAIN-CONTAINING PROTEIN"/>
    <property type="match status" value="1"/>
</dbReference>
<dbReference type="PANTHER" id="PTHR41786">
    <property type="entry name" value="MOTILITY ACCESSORY FACTOR MAF"/>
    <property type="match status" value="1"/>
</dbReference>
<dbReference type="InterPro" id="IPR002826">
    <property type="entry name" value="MptE-like"/>
</dbReference>
<evidence type="ECO:0000313" key="7">
    <source>
        <dbReference type="Proteomes" id="UP000811399"/>
    </source>
</evidence>
<reference evidence="6 7" key="1">
    <citation type="journal article" date="2021" name="Syst. Appl. Microbiol.">
        <title>nCampylobacter vulpis sp. nov. isolated from wild red foxes.</title>
        <authorList>
            <person name="Parisi A."/>
            <person name="Chiara M."/>
            <person name="Caffara M."/>
            <person name="Mion D."/>
            <person name="Miller W.G."/>
            <person name="Caruso M."/>
            <person name="Manzari C."/>
            <person name="Florio D."/>
            <person name="Capozzi L."/>
            <person name="D'Erchia A.M."/>
            <person name="Manzulli V."/>
            <person name="Zanoni R.G."/>
        </authorList>
    </citation>
    <scope>NUCLEOTIDE SEQUENCE [LARGE SCALE GENOMIC DNA]</scope>
    <source>
        <strain evidence="6 7">52/13</strain>
    </source>
</reference>
<keyword evidence="1" id="KW-0808">Transferase</keyword>
<evidence type="ECO:0000256" key="1">
    <source>
        <dbReference type="ARBA" id="ARBA00022679"/>
    </source>
</evidence>
<keyword evidence="7" id="KW-1185">Reference proteome</keyword>
<name>A0ABS5P1C4_9BACT</name>
<dbReference type="InterPro" id="IPR036759">
    <property type="entry name" value="TPK_catalytic_sf"/>
</dbReference>
<protein>
    <submittedName>
        <fullName evidence="6">Motility associated factor glycosyltransferase family protein</fullName>
    </submittedName>
</protein>
<dbReference type="SUPFAM" id="SSF63999">
    <property type="entry name" value="Thiamin pyrophosphokinase, catalytic domain"/>
    <property type="match status" value="1"/>
</dbReference>
<comment type="caution">
    <text evidence="6">The sequence shown here is derived from an EMBL/GenBank/DDBJ whole genome shotgun (WGS) entry which is preliminary data.</text>
</comment>
<proteinExistence type="predicted"/>
<keyword evidence="3" id="KW-0418">Kinase</keyword>
<evidence type="ECO:0000259" key="5">
    <source>
        <dbReference type="Pfam" id="PF01973"/>
    </source>
</evidence>
<dbReference type="Pfam" id="PF01973">
    <property type="entry name" value="MptE-like"/>
    <property type="match status" value="1"/>
</dbReference>
<dbReference type="RefSeq" id="WP_213275756.1">
    <property type="nucleotide sequence ID" value="NZ_VJYU01000004.1"/>
</dbReference>